<keyword evidence="1" id="KW-0472">Membrane</keyword>
<protein>
    <recommendedName>
        <fullName evidence="4">DUF3311 domain-containing protein</fullName>
    </recommendedName>
</protein>
<evidence type="ECO:0008006" key="4">
    <source>
        <dbReference type="Google" id="ProtNLM"/>
    </source>
</evidence>
<name>A0A8J7W172_9FIRM</name>
<accession>A0A8J7W172</accession>
<evidence type="ECO:0000313" key="3">
    <source>
        <dbReference type="Proteomes" id="UP000675664"/>
    </source>
</evidence>
<dbReference type="EMBL" id="JAGSND010000009">
    <property type="protein sequence ID" value="MBR0598907.1"/>
    <property type="molecule type" value="Genomic_DNA"/>
</dbReference>
<comment type="caution">
    <text evidence="2">The sequence shown here is derived from an EMBL/GenBank/DDBJ whole genome shotgun (WGS) entry which is preliminary data.</text>
</comment>
<keyword evidence="1" id="KW-1133">Transmembrane helix</keyword>
<dbReference type="RefSeq" id="WP_227019032.1">
    <property type="nucleotide sequence ID" value="NZ_JAGSND010000009.1"/>
</dbReference>
<proteinExistence type="predicted"/>
<gene>
    <name evidence="2" type="ORF">KCX82_13530</name>
</gene>
<keyword evidence="1" id="KW-0812">Transmembrane</keyword>
<reference evidence="2" key="1">
    <citation type="submission" date="2021-04" db="EMBL/GenBank/DDBJ databases">
        <title>Sinoanaerobacter chloroacetimidivorans sp. nov., an obligate anaerobic bacterium isolated from anaerobic sludge.</title>
        <authorList>
            <person name="Bao Y."/>
        </authorList>
    </citation>
    <scope>NUCLEOTIDE SEQUENCE</scope>
    <source>
        <strain evidence="2">BAD-6</strain>
    </source>
</reference>
<dbReference type="Proteomes" id="UP000675664">
    <property type="component" value="Unassembled WGS sequence"/>
</dbReference>
<evidence type="ECO:0000256" key="1">
    <source>
        <dbReference type="SAM" id="Phobius"/>
    </source>
</evidence>
<dbReference type="AlphaFoldDB" id="A0A8J7W172"/>
<evidence type="ECO:0000313" key="2">
    <source>
        <dbReference type="EMBL" id="MBR0598907.1"/>
    </source>
</evidence>
<organism evidence="2 3">
    <name type="scientific">Sinanaerobacter chloroacetimidivorans</name>
    <dbReference type="NCBI Taxonomy" id="2818044"/>
    <lineage>
        <taxon>Bacteria</taxon>
        <taxon>Bacillati</taxon>
        <taxon>Bacillota</taxon>
        <taxon>Clostridia</taxon>
        <taxon>Peptostreptococcales</taxon>
        <taxon>Anaerovoracaceae</taxon>
        <taxon>Sinanaerobacter</taxon>
    </lineage>
</organism>
<reference evidence="2" key="2">
    <citation type="submission" date="2021-04" db="EMBL/GenBank/DDBJ databases">
        <authorList>
            <person name="Liu J."/>
        </authorList>
    </citation>
    <scope>NUCLEOTIDE SEQUENCE</scope>
    <source>
        <strain evidence="2">BAD-6</strain>
    </source>
</reference>
<keyword evidence="3" id="KW-1185">Reference proteome</keyword>
<sequence length="76" mass="9140">MSKRKMSRKSKLIWILIVIGFAAMEFPGILFVGDKAYPFLFGIPFLYAYILFWWLYLCVVIFYAYKNNWGRFHNKS</sequence>
<feature type="transmembrane region" description="Helical" evidence="1">
    <location>
        <begin position="45"/>
        <end position="65"/>
    </location>
</feature>
<feature type="transmembrane region" description="Helical" evidence="1">
    <location>
        <begin position="12"/>
        <end position="33"/>
    </location>
</feature>